<feature type="transmembrane region" description="Helical" evidence="12">
    <location>
        <begin position="220"/>
        <end position="238"/>
    </location>
</feature>
<accession>A0A2N5PNC8</accession>
<evidence type="ECO:0000256" key="1">
    <source>
        <dbReference type="ARBA" id="ARBA00004651"/>
    </source>
</evidence>
<keyword evidence="3" id="KW-1003">Cell membrane</keyword>
<keyword evidence="4" id="KW-0762">Sugar transport</keyword>
<organism evidence="16 17">
    <name type="scientific">Mediterraneibacter gnavus</name>
    <name type="common">Ruminococcus gnavus</name>
    <dbReference type="NCBI Taxonomy" id="33038"/>
    <lineage>
        <taxon>Bacteria</taxon>
        <taxon>Bacillati</taxon>
        <taxon>Bacillota</taxon>
        <taxon>Clostridia</taxon>
        <taxon>Lachnospirales</taxon>
        <taxon>Lachnospiraceae</taxon>
        <taxon>Mediterraneibacter</taxon>
    </lineage>
</organism>
<evidence type="ECO:0000313" key="17">
    <source>
        <dbReference type="Proteomes" id="UP000235093"/>
    </source>
</evidence>
<feature type="transmembrane region" description="Helical" evidence="12">
    <location>
        <begin position="259"/>
        <end position="281"/>
    </location>
</feature>
<feature type="transmembrane region" description="Helical" evidence="12">
    <location>
        <begin position="335"/>
        <end position="355"/>
    </location>
</feature>
<dbReference type="InterPro" id="IPR001996">
    <property type="entry name" value="PTS_IIB_1"/>
</dbReference>
<dbReference type="SUPFAM" id="SSF55604">
    <property type="entry name" value="Glucose permease domain IIB"/>
    <property type="match status" value="1"/>
</dbReference>
<dbReference type="GO" id="GO:0016301">
    <property type="term" value="F:kinase activity"/>
    <property type="evidence" value="ECO:0007669"/>
    <property type="project" value="UniProtKB-KW"/>
</dbReference>
<evidence type="ECO:0000256" key="4">
    <source>
        <dbReference type="ARBA" id="ARBA00022597"/>
    </source>
</evidence>
<feature type="active site" description="Phosphocysteine intermediate; for EIIB activity" evidence="11">
    <location>
        <position position="28"/>
    </location>
</feature>
<feature type="transmembrane region" description="Helical" evidence="12">
    <location>
        <begin position="394"/>
        <end position="413"/>
    </location>
</feature>
<dbReference type="InterPro" id="IPR050558">
    <property type="entry name" value="PTS_Sugar-Specific_Components"/>
</dbReference>
<gene>
    <name evidence="16" type="ORF">CDL23_04535</name>
    <name evidence="15" type="ORF">OZZ16_09480</name>
</gene>
<dbReference type="PROSITE" id="PS51098">
    <property type="entry name" value="PTS_EIIB_TYPE_1"/>
    <property type="match status" value="1"/>
</dbReference>
<reference evidence="15" key="2">
    <citation type="submission" date="2022-11" db="EMBL/GenBank/DDBJ databases">
        <title>Temperate bacteriophages infecting mucin-degrading bacterium Ruminococcus gnavus from the human gut.</title>
        <authorList>
            <person name="Buttimer C."/>
        </authorList>
    </citation>
    <scope>NUCLEOTIDE SEQUENCE</scope>
    <source>
        <strain evidence="15">CCUG 52279</strain>
    </source>
</reference>
<dbReference type="InterPro" id="IPR036878">
    <property type="entry name" value="Glu_permease_IIB"/>
</dbReference>
<reference evidence="16 17" key="1">
    <citation type="journal article" date="2017" name="Genome Med.">
        <title>A novel Ruminococcus gnavus clade enriched in inflammatory bowel disease patients.</title>
        <authorList>
            <person name="Hall A.B."/>
            <person name="Yassour M."/>
            <person name="Sauk J."/>
            <person name="Garner A."/>
            <person name="Jiang X."/>
            <person name="Arthur T."/>
            <person name="Lagoudas G.K."/>
            <person name="Vatanen T."/>
            <person name="Fornelos N."/>
            <person name="Wilson R."/>
            <person name="Bertha M."/>
            <person name="Cohen M."/>
            <person name="Garber J."/>
            <person name="Khalili H."/>
            <person name="Gevers D."/>
            <person name="Ananthakrishnan A.N."/>
            <person name="Kugathasan S."/>
            <person name="Lander E.S."/>
            <person name="Blainey P."/>
            <person name="Vlamakis H."/>
            <person name="Xavier R.J."/>
            <person name="Huttenhower C."/>
        </authorList>
    </citation>
    <scope>NUCLEOTIDE SEQUENCE [LARGE SCALE GENOMIC DNA]</scope>
    <source>
        <strain evidence="16 17">RJX1125</strain>
    </source>
</reference>
<evidence type="ECO:0000256" key="8">
    <source>
        <dbReference type="ARBA" id="ARBA00022777"/>
    </source>
</evidence>
<evidence type="ECO:0000256" key="10">
    <source>
        <dbReference type="ARBA" id="ARBA00023136"/>
    </source>
</evidence>
<dbReference type="Gene3D" id="3.30.1360.60">
    <property type="entry name" value="Glucose permease domain IIB"/>
    <property type="match status" value="1"/>
</dbReference>
<evidence type="ECO:0000256" key="7">
    <source>
        <dbReference type="ARBA" id="ARBA00022692"/>
    </source>
</evidence>
<feature type="transmembrane region" description="Helical" evidence="12">
    <location>
        <begin position="155"/>
        <end position="175"/>
    </location>
</feature>
<feature type="domain" description="PTS EIIC type-1" evidence="14">
    <location>
        <begin position="117"/>
        <end position="464"/>
    </location>
</feature>
<dbReference type="GO" id="GO:0008982">
    <property type="term" value="F:protein-N(PI)-phosphohistidine-sugar phosphotransferase activity"/>
    <property type="evidence" value="ECO:0007669"/>
    <property type="project" value="InterPro"/>
</dbReference>
<evidence type="ECO:0000259" key="14">
    <source>
        <dbReference type="PROSITE" id="PS51103"/>
    </source>
</evidence>
<keyword evidence="10 12" id="KW-0472">Membrane</keyword>
<keyword evidence="2" id="KW-0813">Transport</keyword>
<evidence type="ECO:0000313" key="16">
    <source>
        <dbReference type="EMBL" id="PLT76659.1"/>
    </source>
</evidence>
<feature type="transmembrane region" description="Helical" evidence="12">
    <location>
        <begin position="301"/>
        <end position="323"/>
    </location>
</feature>
<evidence type="ECO:0000256" key="6">
    <source>
        <dbReference type="ARBA" id="ARBA00022683"/>
    </source>
</evidence>
<feature type="transmembrane region" description="Helical" evidence="12">
    <location>
        <begin position="114"/>
        <end position="143"/>
    </location>
</feature>
<dbReference type="InterPro" id="IPR003352">
    <property type="entry name" value="PTS_EIIC"/>
</dbReference>
<evidence type="ECO:0000256" key="11">
    <source>
        <dbReference type="PROSITE-ProRule" id="PRU00421"/>
    </source>
</evidence>
<dbReference type="GO" id="GO:0005886">
    <property type="term" value="C:plasma membrane"/>
    <property type="evidence" value="ECO:0007669"/>
    <property type="project" value="UniProtKB-SubCell"/>
</dbReference>
<dbReference type="EMBL" id="NIHT01000005">
    <property type="protein sequence ID" value="PLT76659.1"/>
    <property type="molecule type" value="Genomic_DNA"/>
</dbReference>
<evidence type="ECO:0000313" key="15">
    <source>
        <dbReference type="EMBL" id="MCZ0690136.1"/>
    </source>
</evidence>
<sequence length="464" mass="49560">MAKNFEQLAKDIVANVGGEENVISLTHCVTRLRFKLKDEDKADGTKLSAMQGVLKVLQSGGQYQVVIGKDVTDVYDAVLRTSHITAAGEDGPAKQDTGSKEGKTEKKKEKIGSALVDVISSIFMPFMGAFTGCGLLKGLLVLLTTMGVLSTESSTYTFLYAAGDSIFYFMPIFLAYTAGKKFGAKPFMSMVIACTMVYPTITTLYQSGDGADFLGIPVQLISYTSSVLPIIFACFFQAKFEKLCDKLIPKLVRGIFTPLLVLLVVIPVSLIVIGPVTGVIGDVLADVIQKVLQVAPAVGGFAFAALWPVMIIFGVHWAFIPIVMNNYAVLGYDNLLPLTVGCNFGIAAATLAIFLKARSVEEKEIAGSASISALIGGVTEPAIYGVLLKYKLPFIIVCLANGIGGAICGIFHVTRTAQMTVNVLTLPAVYAMYGPWAIVSVAISTVASFLLVFLFGCKNLKKEN</sequence>
<dbReference type="Pfam" id="PF00367">
    <property type="entry name" value="PTS_EIIB"/>
    <property type="match status" value="1"/>
</dbReference>
<keyword evidence="5" id="KW-0808">Transferase</keyword>
<dbReference type="RefSeq" id="WP_022037731.1">
    <property type="nucleotide sequence ID" value="NZ_CABHNE010000013.1"/>
</dbReference>
<protein>
    <submittedName>
        <fullName evidence="16">PTS beta-glucoside transporter subunit IIABC</fullName>
    </submittedName>
    <submittedName>
        <fullName evidence="15">PTS transporter subunit EIIC</fullName>
    </submittedName>
</protein>
<dbReference type="EMBL" id="JAPRBD010000010">
    <property type="protein sequence ID" value="MCZ0690136.1"/>
    <property type="molecule type" value="Genomic_DNA"/>
</dbReference>
<evidence type="ECO:0000259" key="13">
    <source>
        <dbReference type="PROSITE" id="PS51098"/>
    </source>
</evidence>
<comment type="caution">
    <text evidence="16">The sequence shown here is derived from an EMBL/GenBank/DDBJ whole genome shotgun (WGS) entry which is preliminary data.</text>
</comment>
<dbReference type="GO" id="GO:0015771">
    <property type="term" value="P:trehalose transport"/>
    <property type="evidence" value="ECO:0007669"/>
    <property type="project" value="TreeGrafter"/>
</dbReference>
<dbReference type="InterPro" id="IPR018113">
    <property type="entry name" value="PTrfase_EIIB_Cys"/>
</dbReference>
<dbReference type="PROSITE" id="PS01035">
    <property type="entry name" value="PTS_EIIB_TYPE_1_CYS"/>
    <property type="match status" value="1"/>
</dbReference>
<feature type="domain" description="PTS EIIB type-1" evidence="13">
    <location>
        <begin position="6"/>
        <end position="88"/>
    </location>
</feature>
<keyword evidence="9 12" id="KW-1133">Transmembrane helix</keyword>
<dbReference type="FunFam" id="3.30.1360.60:FF:000001">
    <property type="entry name" value="PTS system glucose-specific IIBC component PtsG"/>
    <property type="match status" value="1"/>
</dbReference>
<dbReference type="CDD" id="cd00212">
    <property type="entry name" value="PTS_IIB_glc"/>
    <property type="match status" value="1"/>
</dbReference>
<feature type="transmembrane region" description="Helical" evidence="12">
    <location>
        <begin position="187"/>
        <end position="208"/>
    </location>
</feature>
<comment type="subcellular location">
    <subcellularLocation>
        <location evidence="1">Cell membrane</location>
        <topology evidence="1">Multi-pass membrane protein</topology>
    </subcellularLocation>
</comment>
<evidence type="ECO:0000256" key="3">
    <source>
        <dbReference type="ARBA" id="ARBA00022475"/>
    </source>
</evidence>
<dbReference type="GO" id="GO:0090589">
    <property type="term" value="F:protein-phosphocysteine-trehalose phosphotransferase system transporter activity"/>
    <property type="evidence" value="ECO:0007669"/>
    <property type="project" value="TreeGrafter"/>
</dbReference>
<evidence type="ECO:0000256" key="12">
    <source>
        <dbReference type="SAM" id="Phobius"/>
    </source>
</evidence>
<dbReference type="InterPro" id="IPR013013">
    <property type="entry name" value="PTS_EIIC_1"/>
</dbReference>
<dbReference type="Proteomes" id="UP001076974">
    <property type="component" value="Unassembled WGS sequence"/>
</dbReference>
<dbReference type="PROSITE" id="PS51103">
    <property type="entry name" value="PTS_EIIC_TYPE_1"/>
    <property type="match status" value="1"/>
</dbReference>
<dbReference type="AlphaFoldDB" id="A0A2N5PNC8"/>
<dbReference type="GO" id="GO:0009401">
    <property type="term" value="P:phosphoenolpyruvate-dependent sugar phosphotransferase system"/>
    <property type="evidence" value="ECO:0007669"/>
    <property type="project" value="UniProtKB-KW"/>
</dbReference>
<dbReference type="Pfam" id="PF02378">
    <property type="entry name" value="PTS_EIIC"/>
    <property type="match status" value="1"/>
</dbReference>
<keyword evidence="7 12" id="KW-0812">Transmembrane</keyword>
<evidence type="ECO:0000256" key="5">
    <source>
        <dbReference type="ARBA" id="ARBA00022679"/>
    </source>
</evidence>
<feature type="transmembrane region" description="Helical" evidence="12">
    <location>
        <begin position="433"/>
        <end position="455"/>
    </location>
</feature>
<dbReference type="Proteomes" id="UP000235093">
    <property type="component" value="Unassembled WGS sequence"/>
</dbReference>
<keyword evidence="8" id="KW-0418">Kinase</keyword>
<keyword evidence="6" id="KW-0598">Phosphotransferase system</keyword>
<feature type="transmembrane region" description="Helical" evidence="12">
    <location>
        <begin position="367"/>
        <end position="387"/>
    </location>
</feature>
<evidence type="ECO:0000256" key="9">
    <source>
        <dbReference type="ARBA" id="ARBA00022989"/>
    </source>
</evidence>
<evidence type="ECO:0000256" key="2">
    <source>
        <dbReference type="ARBA" id="ARBA00022448"/>
    </source>
</evidence>
<proteinExistence type="predicted"/>
<name>A0A2N5PNC8_MEDGN</name>
<dbReference type="PANTHER" id="PTHR30175">
    <property type="entry name" value="PHOSPHOTRANSFERASE SYSTEM TRANSPORT PROTEIN"/>
    <property type="match status" value="1"/>
</dbReference>
<dbReference type="PANTHER" id="PTHR30175:SF1">
    <property type="entry name" value="PTS SYSTEM ARBUTIN-, CELLOBIOSE-, AND SALICIN-SPECIFIC EIIBC COMPONENT-RELATED"/>
    <property type="match status" value="1"/>
</dbReference>